<evidence type="ECO:0000259" key="11">
    <source>
        <dbReference type="PROSITE" id="PS50053"/>
    </source>
</evidence>
<comment type="caution">
    <text evidence="12">The sequence shown here is derived from an EMBL/GenBank/DDBJ whole genome shotgun (WGS) entry which is preliminary data.</text>
</comment>
<dbReference type="PROSITE" id="PS50053">
    <property type="entry name" value="UBIQUITIN_2"/>
    <property type="match status" value="1"/>
</dbReference>
<evidence type="ECO:0000256" key="5">
    <source>
        <dbReference type="ARBA" id="ARBA00022857"/>
    </source>
</evidence>
<dbReference type="Gene3D" id="3.10.20.90">
    <property type="entry name" value="Phosphatidylinositol 3-kinase Catalytic Subunit, Chain A, domain 1"/>
    <property type="match status" value="1"/>
</dbReference>
<evidence type="ECO:0000256" key="10">
    <source>
        <dbReference type="SAM" id="Phobius"/>
    </source>
</evidence>
<dbReference type="AlphaFoldDB" id="A0A2J7ZY43"/>
<dbReference type="GO" id="GO:0016627">
    <property type="term" value="F:oxidoreductase activity, acting on the CH-CH group of donors"/>
    <property type="evidence" value="ECO:0007669"/>
    <property type="project" value="InterPro"/>
</dbReference>
<protein>
    <submittedName>
        <fullName evidence="12">Trans-2,3-enoyl-CoA reductase</fullName>
    </submittedName>
</protein>
<organism evidence="12 13">
    <name type="scientific">Tetrabaena socialis</name>
    <dbReference type="NCBI Taxonomy" id="47790"/>
    <lineage>
        <taxon>Eukaryota</taxon>
        <taxon>Viridiplantae</taxon>
        <taxon>Chlorophyta</taxon>
        <taxon>core chlorophytes</taxon>
        <taxon>Chlorophyceae</taxon>
        <taxon>CS clade</taxon>
        <taxon>Chlamydomonadales</taxon>
        <taxon>Tetrabaenaceae</taxon>
        <taxon>Tetrabaena</taxon>
    </lineage>
</organism>
<dbReference type="Proteomes" id="UP000236333">
    <property type="component" value="Unassembled WGS sequence"/>
</dbReference>
<dbReference type="GO" id="GO:0042761">
    <property type="term" value="P:very long-chain fatty acid biosynthetic process"/>
    <property type="evidence" value="ECO:0007669"/>
    <property type="project" value="TreeGrafter"/>
</dbReference>
<sequence>MGKLEVASRSGRIITTIDINGEATVSELKRKFQSYSRKYYPARQRFSLPVKAGEKRGVVLEDGKRLADYGLAEGGRVDFKDLGPQIGYSTVFFWEYFGPLVVYPLFFFFPQYLYPHIKSASPPVHSLVQKLAVAYWCFHYAKRIVETYTIHKFGHATMPIFNLFRNCAYYWGFAAYVSYFVNHPKYTAPNQTLSVACLGLAVLMQLGNLRSHIILANLRAPGEKDYKIPRGFLFNFVSCANYTFEIWGWLLYSVAVQSLAAWMFAATGAAQMVQWAIAKHSRLRKTFDGKDGRPKYPRRWIIFPPFL</sequence>
<evidence type="ECO:0000256" key="8">
    <source>
        <dbReference type="ARBA" id="ARBA00023098"/>
    </source>
</evidence>
<keyword evidence="8" id="KW-0443">Lipid metabolism</keyword>
<evidence type="ECO:0000256" key="6">
    <source>
        <dbReference type="ARBA" id="ARBA00022989"/>
    </source>
</evidence>
<dbReference type="InterPro" id="IPR000626">
    <property type="entry name" value="Ubiquitin-like_dom"/>
</dbReference>
<evidence type="ECO:0000256" key="7">
    <source>
        <dbReference type="ARBA" id="ARBA00023002"/>
    </source>
</evidence>
<dbReference type="SUPFAM" id="SSF54236">
    <property type="entry name" value="Ubiquitin-like"/>
    <property type="match status" value="1"/>
</dbReference>
<dbReference type="PANTHER" id="PTHR10556">
    <property type="entry name" value="3-OXO-5-ALPHA-STEROID 4-DEHYDROGENASE"/>
    <property type="match status" value="1"/>
</dbReference>
<dbReference type="InterPro" id="IPR001104">
    <property type="entry name" value="3-oxo-5_a-steroid_4-DH_C"/>
</dbReference>
<keyword evidence="13" id="KW-1185">Reference proteome</keyword>
<evidence type="ECO:0000313" key="12">
    <source>
        <dbReference type="EMBL" id="PNH05191.1"/>
    </source>
</evidence>
<feature type="transmembrane region" description="Helical" evidence="10">
    <location>
        <begin position="163"/>
        <end position="181"/>
    </location>
</feature>
<evidence type="ECO:0000256" key="9">
    <source>
        <dbReference type="ARBA" id="ARBA00023136"/>
    </source>
</evidence>
<evidence type="ECO:0000256" key="3">
    <source>
        <dbReference type="ARBA" id="ARBA00022516"/>
    </source>
</evidence>
<dbReference type="Pfam" id="PF02544">
    <property type="entry name" value="Steroid_dh"/>
    <property type="match status" value="1"/>
</dbReference>
<dbReference type="InterPro" id="IPR039357">
    <property type="entry name" value="SRD5A/TECR"/>
</dbReference>
<name>A0A2J7ZY43_9CHLO</name>
<dbReference type="InterPro" id="IPR029071">
    <property type="entry name" value="Ubiquitin-like_domsf"/>
</dbReference>
<keyword evidence="5" id="KW-0521">NADP</keyword>
<dbReference type="EMBL" id="PGGS01000326">
    <property type="protein sequence ID" value="PNH05191.1"/>
    <property type="molecule type" value="Genomic_DNA"/>
</dbReference>
<dbReference type="OrthoDB" id="540503at2759"/>
<keyword evidence="4 10" id="KW-0812">Transmembrane</keyword>
<keyword evidence="9 10" id="KW-0472">Membrane</keyword>
<dbReference type="PANTHER" id="PTHR10556:SF28">
    <property type="entry name" value="VERY-LONG-CHAIN ENOYL-COA REDUCTASE"/>
    <property type="match status" value="1"/>
</dbReference>
<dbReference type="CDD" id="cd01801">
    <property type="entry name" value="Ubl_TECR_like"/>
    <property type="match status" value="1"/>
</dbReference>
<evidence type="ECO:0000256" key="2">
    <source>
        <dbReference type="ARBA" id="ARBA00007742"/>
    </source>
</evidence>
<feature type="transmembrane region" description="Helical" evidence="10">
    <location>
        <begin position="86"/>
        <end position="109"/>
    </location>
</feature>
<feature type="transmembrane region" description="Helical" evidence="10">
    <location>
        <begin position="232"/>
        <end position="252"/>
    </location>
</feature>
<keyword evidence="3" id="KW-0444">Lipid biosynthesis</keyword>
<reference evidence="12 13" key="1">
    <citation type="journal article" date="2017" name="Mol. Biol. Evol.">
        <title>The 4-celled Tetrabaena socialis nuclear genome reveals the essential components for genetic control of cell number at the origin of multicellularity in the volvocine lineage.</title>
        <authorList>
            <person name="Featherston J."/>
            <person name="Arakaki Y."/>
            <person name="Hanschen E.R."/>
            <person name="Ferris P.J."/>
            <person name="Michod R.E."/>
            <person name="Olson B.J.S.C."/>
            <person name="Nozaki H."/>
            <person name="Durand P.M."/>
        </authorList>
    </citation>
    <scope>NUCLEOTIDE SEQUENCE [LARGE SCALE GENOMIC DNA]</scope>
    <source>
        <strain evidence="12 13">NIES-571</strain>
    </source>
</reference>
<evidence type="ECO:0000313" key="13">
    <source>
        <dbReference type="Proteomes" id="UP000236333"/>
    </source>
</evidence>
<keyword evidence="7" id="KW-0560">Oxidoreductase</keyword>
<dbReference type="GO" id="GO:0005789">
    <property type="term" value="C:endoplasmic reticulum membrane"/>
    <property type="evidence" value="ECO:0007669"/>
    <property type="project" value="UniProtKB-SubCell"/>
</dbReference>
<dbReference type="PROSITE" id="PS50244">
    <property type="entry name" value="S5A_REDUCTASE"/>
    <property type="match status" value="1"/>
</dbReference>
<feature type="transmembrane region" description="Helical" evidence="10">
    <location>
        <begin position="258"/>
        <end position="277"/>
    </location>
</feature>
<comment type="similarity">
    <text evidence="2">Belongs to the steroid 5-alpha reductase family.</text>
</comment>
<gene>
    <name evidence="12" type="ORF">TSOC_008617</name>
</gene>
<evidence type="ECO:0000256" key="1">
    <source>
        <dbReference type="ARBA" id="ARBA00004477"/>
    </source>
</evidence>
<accession>A0A2J7ZY43</accession>
<comment type="subcellular location">
    <subcellularLocation>
        <location evidence="1">Endoplasmic reticulum membrane</location>
        <topology evidence="1">Multi-pass membrane protein</topology>
    </subcellularLocation>
</comment>
<feature type="transmembrane region" description="Helical" evidence="10">
    <location>
        <begin position="193"/>
        <end position="211"/>
    </location>
</feature>
<proteinExistence type="inferred from homology"/>
<evidence type="ECO:0000256" key="4">
    <source>
        <dbReference type="ARBA" id="ARBA00022692"/>
    </source>
</evidence>
<feature type="domain" description="Ubiquitin-like" evidence="11">
    <location>
        <begin position="2"/>
        <end position="77"/>
    </location>
</feature>
<keyword evidence="6 10" id="KW-1133">Transmembrane helix</keyword>